<feature type="compositionally biased region" description="Acidic residues" evidence="1">
    <location>
        <begin position="70"/>
        <end position="82"/>
    </location>
</feature>
<proteinExistence type="predicted"/>
<comment type="caution">
    <text evidence="2">The sequence shown here is derived from an EMBL/GenBank/DDBJ whole genome shotgun (WGS) entry which is preliminary data.</text>
</comment>
<organism evidence="2">
    <name type="scientific">marine sediment metagenome</name>
    <dbReference type="NCBI Taxonomy" id="412755"/>
    <lineage>
        <taxon>unclassified sequences</taxon>
        <taxon>metagenomes</taxon>
        <taxon>ecological metagenomes</taxon>
    </lineage>
</organism>
<feature type="region of interest" description="Disordered" evidence="1">
    <location>
        <begin position="43"/>
        <end position="82"/>
    </location>
</feature>
<reference evidence="2" key="1">
    <citation type="journal article" date="2015" name="Nature">
        <title>Complex archaea that bridge the gap between prokaryotes and eukaryotes.</title>
        <authorList>
            <person name="Spang A."/>
            <person name="Saw J.H."/>
            <person name="Jorgensen S.L."/>
            <person name="Zaremba-Niedzwiedzka K."/>
            <person name="Martijn J."/>
            <person name="Lind A.E."/>
            <person name="van Eijk R."/>
            <person name="Schleper C."/>
            <person name="Guy L."/>
            <person name="Ettema T.J."/>
        </authorList>
    </citation>
    <scope>NUCLEOTIDE SEQUENCE</scope>
</reference>
<gene>
    <name evidence="2" type="ORF">LCGC14_0623030</name>
</gene>
<evidence type="ECO:0000256" key="1">
    <source>
        <dbReference type="SAM" id="MobiDB-lite"/>
    </source>
</evidence>
<dbReference type="AlphaFoldDB" id="A0A0F9TQN7"/>
<sequence length="82" mass="8993">MSNLKQFIVFVGGEDLTLLTSAGVDPAEFVSSTVRGELAALQEQERKKRVRTTTKARDEAAEQLLKEPSSEEAETEEEPPDG</sequence>
<accession>A0A0F9TQN7</accession>
<feature type="compositionally biased region" description="Basic and acidic residues" evidence="1">
    <location>
        <begin position="55"/>
        <end position="69"/>
    </location>
</feature>
<name>A0A0F9TQN7_9ZZZZ</name>
<evidence type="ECO:0000313" key="2">
    <source>
        <dbReference type="EMBL" id="KKN51406.1"/>
    </source>
</evidence>
<protein>
    <submittedName>
        <fullName evidence="2">Uncharacterized protein</fullName>
    </submittedName>
</protein>
<dbReference type="EMBL" id="LAZR01001064">
    <property type="protein sequence ID" value="KKN51406.1"/>
    <property type="molecule type" value="Genomic_DNA"/>
</dbReference>